<protein>
    <recommendedName>
        <fullName evidence="4">DUF1146 domain-containing protein</fullName>
    </recommendedName>
</protein>
<accession>A0A162DCT7</accession>
<dbReference type="NCBIfam" id="TIGR02327">
    <property type="entry name" value="int_mem_ywzB"/>
    <property type="match status" value="1"/>
</dbReference>
<dbReference type="Pfam" id="PF06612">
    <property type="entry name" value="DUF1146"/>
    <property type="match status" value="1"/>
</dbReference>
<evidence type="ECO:0000313" key="2">
    <source>
        <dbReference type="EMBL" id="KYG29216.1"/>
    </source>
</evidence>
<feature type="transmembrane region" description="Helical" evidence="1">
    <location>
        <begin position="9"/>
        <end position="27"/>
    </location>
</feature>
<proteinExistence type="predicted"/>
<keyword evidence="1" id="KW-0472">Membrane</keyword>
<dbReference type="Proteomes" id="UP000075806">
    <property type="component" value="Unassembled WGS sequence"/>
</dbReference>
<dbReference type="InterPro" id="IPR009526">
    <property type="entry name" value="DUF1146"/>
</dbReference>
<dbReference type="RefSeq" id="WP_061949044.1">
    <property type="nucleotide sequence ID" value="NZ_LTAO01000023.1"/>
</dbReference>
<feature type="transmembrane region" description="Helical" evidence="1">
    <location>
        <begin position="47"/>
        <end position="67"/>
    </location>
</feature>
<gene>
    <name evidence="2" type="ORF">AZF04_06735</name>
</gene>
<dbReference type="AlphaFoldDB" id="A0A162DCT7"/>
<sequence>MLEEFGQQAIIHIIVNVLFLALTWWALQAVRFDVFLRDPKGPRAITLMVLLTFAIAHLVSNFFLDYLNSSQMLRYLW</sequence>
<evidence type="ECO:0000313" key="3">
    <source>
        <dbReference type="Proteomes" id="UP000075806"/>
    </source>
</evidence>
<evidence type="ECO:0008006" key="4">
    <source>
        <dbReference type="Google" id="ProtNLM"/>
    </source>
</evidence>
<dbReference type="STRING" id="519424.AZF04_06735"/>
<name>A0A162DCT7_9BACI</name>
<dbReference type="EMBL" id="LTAO01000023">
    <property type="protein sequence ID" value="KYG29216.1"/>
    <property type="molecule type" value="Genomic_DNA"/>
</dbReference>
<comment type="caution">
    <text evidence="2">The sequence shown here is derived from an EMBL/GenBank/DDBJ whole genome shotgun (WGS) entry which is preliminary data.</text>
</comment>
<dbReference type="OrthoDB" id="1651016at2"/>
<keyword evidence="1" id="KW-1133">Transmembrane helix</keyword>
<keyword evidence="1" id="KW-0812">Transmembrane</keyword>
<reference evidence="2" key="1">
    <citation type="submission" date="2016-02" db="EMBL/GenBank/DDBJ databases">
        <title>Genome sequence of Bacillus trypoxylicola KCTC 13244(T).</title>
        <authorList>
            <person name="Jeong H."/>
            <person name="Park S.-H."/>
            <person name="Choi S.-K."/>
        </authorList>
    </citation>
    <scope>NUCLEOTIDE SEQUENCE [LARGE SCALE GENOMIC DNA]</scope>
    <source>
        <strain evidence="2">KCTC 13244</strain>
    </source>
</reference>
<organism evidence="2 3">
    <name type="scientific">Alkalihalobacillus trypoxylicola</name>
    <dbReference type="NCBI Taxonomy" id="519424"/>
    <lineage>
        <taxon>Bacteria</taxon>
        <taxon>Bacillati</taxon>
        <taxon>Bacillota</taxon>
        <taxon>Bacilli</taxon>
        <taxon>Bacillales</taxon>
        <taxon>Bacillaceae</taxon>
        <taxon>Alkalihalobacillus</taxon>
    </lineage>
</organism>
<keyword evidence="3" id="KW-1185">Reference proteome</keyword>
<evidence type="ECO:0000256" key="1">
    <source>
        <dbReference type="SAM" id="Phobius"/>
    </source>
</evidence>